<reference evidence="3" key="1">
    <citation type="submission" date="2017-09" db="EMBL/GenBank/DDBJ databases">
        <authorList>
            <person name="Varghese N."/>
            <person name="Submissions S."/>
        </authorList>
    </citation>
    <scope>NUCLEOTIDE SEQUENCE [LARGE SCALE GENOMIC DNA]</scope>
    <source>
        <strain evidence="3">DSM 29961</strain>
    </source>
</reference>
<organism evidence="2 3">
    <name type="scientific">Spirosoma fluviale</name>
    <dbReference type="NCBI Taxonomy" id="1597977"/>
    <lineage>
        <taxon>Bacteria</taxon>
        <taxon>Pseudomonadati</taxon>
        <taxon>Bacteroidota</taxon>
        <taxon>Cytophagia</taxon>
        <taxon>Cytophagales</taxon>
        <taxon>Cytophagaceae</taxon>
        <taxon>Spirosoma</taxon>
    </lineage>
</organism>
<proteinExistence type="predicted"/>
<feature type="transmembrane region" description="Helical" evidence="1">
    <location>
        <begin position="21"/>
        <end position="41"/>
    </location>
</feature>
<accession>A0A286GQY0</accession>
<dbReference type="EMBL" id="OCNH01000007">
    <property type="protein sequence ID" value="SOD97967.1"/>
    <property type="molecule type" value="Genomic_DNA"/>
</dbReference>
<protein>
    <submittedName>
        <fullName evidence="2">Uncharacterized protein</fullName>
    </submittedName>
</protein>
<dbReference type="AlphaFoldDB" id="A0A286GQY0"/>
<sequence length="64" mass="7447">MSLSPPFRGRDLIHYKTNRRIRFILLIAGVCLFSVPKKTFLNSKDGYNTVLLDFLSKLRAFLPF</sequence>
<dbReference type="Proteomes" id="UP000219452">
    <property type="component" value="Unassembled WGS sequence"/>
</dbReference>
<evidence type="ECO:0000313" key="3">
    <source>
        <dbReference type="Proteomes" id="UP000219452"/>
    </source>
</evidence>
<keyword evidence="3" id="KW-1185">Reference proteome</keyword>
<evidence type="ECO:0000256" key="1">
    <source>
        <dbReference type="SAM" id="Phobius"/>
    </source>
</evidence>
<keyword evidence="1" id="KW-0472">Membrane</keyword>
<dbReference type="RefSeq" id="WP_097131073.1">
    <property type="nucleotide sequence ID" value="NZ_OCNH01000007.1"/>
</dbReference>
<keyword evidence="1" id="KW-1133">Transmembrane helix</keyword>
<name>A0A286GQY0_9BACT</name>
<keyword evidence="1" id="KW-0812">Transmembrane</keyword>
<gene>
    <name evidence="2" type="ORF">SAMN06269250_5981</name>
</gene>
<evidence type="ECO:0000313" key="2">
    <source>
        <dbReference type="EMBL" id="SOD97967.1"/>
    </source>
</evidence>